<dbReference type="Gene3D" id="3.40.50.1010">
    <property type="entry name" value="5'-nuclease"/>
    <property type="match status" value="1"/>
</dbReference>
<evidence type="ECO:0000259" key="2">
    <source>
        <dbReference type="Pfam" id="PF12813"/>
    </source>
</evidence>
<proteinExistence type="inferred from homology"/>
<dbReference type="OrthoDB" id="5297549at2759"/>
<gene>
    <name evidence="3" type="ORF">N7468_008980</name>
</gene>
<dbReference type="Proteomes" id="UP001150941">
    <property type="component" value="Unassembled WGS sequence"/>
</dbReference>
<reference evidence="3" key="2">
    <citation type="journal article" date="2023" name="IMA Fungus">
        <title>Comparative genomic study of the Penicillium genus elucidates a diverse pangenome and 15 lateral gene transfer events.</title>
        <authorList>
            <person name="Petersen C."/>
            <person name="Sorensen T."/>
            <person name="Nielsen M.R."/>
            <person name="Sondergaard T.E."/>
            <person name="Sorensen J.L."/>
            <person name="Fitzpatrick D.A."/>
            <person name="Frisvad J.C."/>
            <person name="Nielsen K.L."/>
        </authorList>
    </citation>
    <scope>NUCLEOTIDE SEQUENCE</scope>
    <source>
        <strain evidence="3">IBT 19713</strain>
    </source>
</reference>
<feature type="domain" description="Asteroid" evidence="2">
    <location>
        <begin position="150"/>
        <end position="415"/>
    </location>
</feature>
<name>A0A9W9NH40_9EURO</name>
<dbReference type="RefSeq" id="XP_058326606.1">
    <property type="nucleotide sequence ID" value="XM_058478276.1"/>
</dbReference>
<dbReference type="SUPFAM" id="SSF88723">
    <property type="entry name" value="PIN domain-like"/>
    <property type="match status" value="1"/>
</dbReference>
<dbReference type="EMBL" id="JAPQKS010000007">
    <property type="protein sequence ID" value="KAJ5219776.1"/>
    <property type="molecule type" value="Genomic_DNA"/>
</dbReference>
<evidence type="ECO:0000313" key="3">
    <source>
        <dbReference type="EMBL" id="KAJ5219776.1"/>
    </source>
</evidence>
<dbReference type="PANTHER" id="PTHR15665">
    <property type="entry name" value="ASTEROID PROTEIN"/>
    <property type="match status" value="1"/>
</dbReference>
<dbReference type="AlphaFoldDB" id="A0A9W9NH40"/>
<accession>A0A9W9NH40</accession>
<keyword evidence="4" id="KW-1185">Reference proteome</keyword>
<dbReference type="InterPro" id="IPR026832">
    <property type="entry name" value="Asteroid"/>
</dbReference>
<evidence type="ECO:0000313" key="4">
    <source>
        <dbReference type="Proteomes" id="UP001150941"/>
    </source>
</evidence>
<comment type="caution">
    <text evidence="3">The sequence shown here is derived from an EMBL/GenBank/DDBJ whole genome shotgun (WGS) entry which is preliminary data.</text>
</comment>
<comment type="similarity">
    <text evidence="1">Belongs to the asteroid family.</text>
</comment>
<sequence>MGIPFLTKHILPHADRVSFGRESKSSGLPCMPSVVIDGPSLVYHVYYRLLAWLDAPPTCKEVSKGVILCLQQLKDHEVQIHQICFDGALPLSKRDIRLSRLEKARQRLEICRQRPRPPYVNKGTETATIEPAFLWQGQEISSQWKDIPESPFMVPTVFNDLRQWWNGERIQAECDTFHHTETGFPWARLTVMVSGEADIACADISRRTGAAVLTNDSDMIIHDLGPCGAVVFLNTMYLVETHSDDSLSLAELRGSRIQPSSISGRLGISDIRRFAYELKRSPRGQFTDILRRSNEAADSGEIPREFMHFLQEYSPTDGGSSVGHRRLHPANLDPRLSELYWQYEQPELFRSPEGPHVYLGMLFEDHSRRCAWEQGRAYRGLGYSLLNLSQPQSHQCPVVHEFVRRGKRIVSEQITTASKESATDNIGLFRERIALTRASFGAVSASQFWVLFALLDVYCDSLGASMLPRSMHLQHFLQHGQLGCRLEWADVHLMAQVHAVLYSLRILKLCLHVYESQSGSPRWLCIFSDFPPLHVLMGSWKDMIEGFSKDEAARLAANQLFQAHMD</sequence>
<dbReference type="GeneID" id="83205579"/>
<dbReference type="PANTHER" id="PTHR15665:SF1">
    <property type="entry name" value="PROTEIN ASTEROID HOMOLOG 1"/>
    <property type="match status" value="1"/>
</dbReference>
<protein>
    <recommendedName>
        <fullName evidence="2">Asteroid domain-containing protein</fullName>
    </recommendedName>
</protein>
<dbReference type="InterPro" id="IPR029060">
    <property type="entry name" value="PIN-like_dom_sf"/>
</dbReference>
<dbReference type="Pfam" id="PF12813">
    <property type="entry name" value="XPG_I_2"/>
    <property type="match status" value="1"/>
</dbReference>
<reference evidence="3" key="1">
    <citation type="submission" date="2022-11" db="EMBL/GenBank/DDBJ databases">
        <authorList>
            <person name="Petersen C."/>
        </authorList>
    </citation>
    <scope>NUCLEOTIDE SEQUENCE</scope>
    <source>
        <strain evidence="3">IBT 19713</strain>
    </source>
</reference>
<organism evidence="3 4">
    <name type="scientific">Penicillium chermesinum</name>
    <dbReference type="NCBI Taxonomy" id="63820"/>
    <lineage>
        <taxon>Eukaryota</taxon>
        <taxon>Fungi</taxon>
        <taxon>Dikarya</taxon>
        <taxon>Ascomycota</taxon>
        <taxon>Pezizomycotina</taxon>
        <taxon>Eurotiomycetes</taxon>
        <taxon>Eurotiomycetidae</taxon>
        <taxon>Eurotiales</taxon>
        <taxon>Aspergillaceae</taxon>
        <taxon>Penicillium</taxon>
    </lineage>
</organism>
<dbReference type="InterPro" id="IPR039436">
    <property type="entry name" value="Asteroid_dom"/>
</dbReference>
<evidence type="ECO:0000256" key="1">
    <source>
        <dbReference type="ARBA" id="ARBA00007398"/>
    </source>
</evidence>